<name>A0AA42V983_AERCA</name>
<protein>
    <submittedName>
        <fullName evidence="1">Uncharacterized protein</fullName>
    </submittedName>
</protein>
<reference evidence="1" key="1">
    <citation type="submission" date="2022-09" db="EMBL/GenBank/DDBJ databases">
        <title>Intensive care unit water sources are persistently colonized with multi-drug resistant bacteria and are the site of extensive horizontal gene transfer of antibiotic resistance genes.</title>
        <authorList>
            <person name="Diorio-Toth L."/>
        </authorList>
    </citation>
    <scope>NUCLEOTIDE SEQUENCE</scope>
    <source>
        <strain evidence="1">GD03796</strain>
    </source>
</reference>
<comment type="caution">
    <text evidence="1">The sequence shown here is derived from an EMBL/GenBank/DDBJ whole genome shotgun (WGS) entry which is preliminary data.</text>
</comment>
<evidence type="ECO:0000313" key="2">
    <source>
        <dbReference type="Proteomes" id="UP001160758"/>
    </source>
</evidence>
<proteinExistence type="predicted"/>
<organism evidence="1 2">
    <name type="scientific">Aeromonas caviae</name>
    <name type="common">Aeromonas punctata</name>
    <dbReference type="NCBI Taxonomy" id="648"/>
    <lineage>
        <taxon>Bacteria</taxon>
        <taxon>Pseudomonadati</taxon>
        <taxon>Pseudomonadota</taxon>
        <taxon>Gammaproteobacteria</taxon>
        <taxon>Aeromonadales</taxon>
        <taxon>Aeromonadaceae</taxon>
        <taxon>Aeromonas</taxon>
    </lineage>
</organism>
<dbReference type="EMBL" id="JAOCFT010000001">
    <property type="protein sequence ID" value="MDH1896558.1"/>
    <property type="molecule type" value="Genomic_DNA"/>
</dbReference>
<dbReference type="RefSeq" id="WP_279981069.1">
    <property type="nucleotide sequence ID" value="NZ_JAOCFT010000001.1"/>
</dbReference>
<gene>
    <name evidence="1" type="ORF">N5I07_02880</name>
</gene>
<sequence length="111" mass="12544">MNRVVEILTANKHLFSHQHYRLLMLIAENPNSYRRDLEALDPELHYLPALNQKVSERLAVIGLEIDARSALDGTHRKLYSLREIRPDHAKSVRATCDAFGYGVYAAGGGDE</sequence>
<dbReference type="Proteomes" id="UP001160758">
    <property type="component" value="Unassembled WGS sequence"/>
</dbReference>
<dbReference type="AlphaFoldDB" id="A0AA42V983"/>
<evidence type="ECO:0000313" key="1">
    <source>
        <dbReference type="EMBL" id="MDH1896558.1"/>
    </source>
</evidence>
<accession>A0AA42V983</accession>